<dbReference type="Pfam" id="PF03734">
    <property type="entry name" value="YkuD"/>
    <property type="match status" value="1"/>
</dbReference>
<dbReference type="GO" id="GO:0008360">
    <property type="term" value="P:regulation of cell shape"/>
    <property type="evidence" value="ECO:0007669"/>
    <property type="project" value="UniProtKB-KW"/>
</dbReference>
<keyword evidence="5" id="KW-0961">Cell wall biogenesis/degradation</keyword>
<reference evidence="8" key="1">
    <citation type="submission" date="2018-05" db="EMBL/GenBank/DDBJ databases">
        <authorList>
            <person name="Lanie J.A."/>
            <person name="Ng W.-L."/>
            <person name="Kazmierczak K.M."/>
            <person name="Andrzejewski T.M."/>
            <person name="Davidsen T.M."/>
            <person name="Wayne K.J."/>
            <person name="Tettelin H."/>
            <person name="Glass J.I."/>
            <person name="Rusch D."/>
            <person name="Podicherti R."/>
            <person name="Tsui H.-C.T."/>
            <person name="Winkler M.E."/>
        </authorList>
    </citation>
    <scope>NUCLEOTIDE SEQUENCE</scope>
</reference>
<feature type="non-terminal residue" evidence="8">
    <location>
        <position position="1"/>
    </location>
</feature>
<gene>
    <name evidence="8" type="ORF">METZ01_LOCUS479913</name>
</gene>
<dbReference type="Gene3D" id="2.40.440.10">
    <property type="entry name" value="L,D-transpeptidase catalytic domain-like"/>
    <property type="match status" value="1"/>
</dbReference>
<dbReference type="GO" id="GO:0009252">
    <property type="term" value="P:peptidoglycan biosynthetic process"/>
    <property type="evidence" value="ECO:0007669"/>
    <property type="project" value="UniProtKB-UniPathway"/>
</dbReference>
<comment type="pathway">
    <text evidence="1">Cell wall biogenesis; peptidoglycan biosynthesis.</text>
</comment>
<evidence type="ECO:0000313" key="8">
    <source>
        <dbReference type="EMBL" id="SVE27059.1"/>
    </source>
</evidence>
<name>A0A383C4S9_9ZZZZ</name>
<organism evidence="8">
    <name type="scientific">marine metagenome</name>
    <dbReference type="NCBI Taxonomy" id="408172"/>
    <lineage>
        <taxon>unclassified sequences</taxon>
        <taxon>metagenomes</taxon>
        <taxon>ecological metagenomes</taxon>
    </lineage>
</organism>
<dbReference type="PROSITE" id="PS52029">
    <property type="entry name" value="LD_TPASE"/>
    <property type="match status" value="1"/>
</dbReference>
<dbReference type="EMBL" id="UINC01205744">
    <property type="protein sequence ID" value="SVE27059.1"/>
    <property type="molecule type" value="Genomic_DNA"/>
</dbReference>
<dbReference type="UniPathway" id="UPA00219"/>
<dbReference type="SUPFAM" id="SSF141523">
    <property type="entry name" value="L,D-transpeptidase catalytic domain-like"/>
    <property type="match status" value="1"/>
</dbReference>
<evidence type="ECO:0000259" key="7">
    <source>
        <dbReference type="PROSITE" id="PS52029"/>
    </source>
</evidence>
<accession>A0A383C4S9</accession>
<feature type="domain" description="L,D-TPase catalytic" evidence="7">
    <location>
        <begin position="201"/>
        <end position="242"/>
    </location>
</feature>
<feature type="compositionally biased region" description="Low complexity" evidence="6">
    <location>
        <begin position="74"/>
        <end position="125"/>
    </location>
</feature>
<dbReference type="AlphaFoldDB" id="A0A383C4S9"/>
<dbReference type="GO" id="GO:0016740">
    <property type="term" value="F:transferase activity"/>
    <property type="evidence" value="ECO:0007669"/>
    <property type="project" value="UniProtKB-KW"/>
</dbReference>
<evidence type="ECO:0000256" key="5">
    <source>
        <dbReference type="ARBA" id="ARBA00023316"/>
    </source>
</evidence>
<evidence type="ECO:0000256" key="4">
    <source>
        <dbReference type="ARBA" id="ARBA00022984"/>
    </source>
</evidence>
<protein>
    <recommendedName>
        <fullName evidence="7">L,D-TPase catalytic domain-containing protein</fullName>
    </recommendedName>
</protein>
<dbReference type="InterPro" id="IPR038063">
    <property type="entry name" value="Transpep_catalytic_dom"/>
</dbReference>
<evidence type="ECO:0000256" key="2">
    <source>
        <dbReference type="ARBA" id="ARBA00022679"/>
    </source>
</evidence>
<sequence length="242" mass="26015">PPFRCSDHPYSVHRRRAGFATGRLRVLEMTLHQASRWAGCALVLALVSCASPELPPPDDRAGMVRIGTAPPPTSAAVGAPGTTTTLPPTTTTATPATTTPTSTTTTTSPPSTTDPPTTTAPAPDVPFTVATAVGEWLDTYRAPGSEDVWWSFSNPGPYEGDRVLLVLDEQDDWLHVDLPVRPNGTTGWVRREDVSLATHTARIVVDLSDRRLWAWHDGALVAEGWIALGRQETPTPAGEYYV</sequence>
<dbReference type="GO" id="GO:0071555">
    <property type="term" value="P:cell wall organization"/>
    <property type="evidence" value="ECO:0007669"/>
    <property type="project" value="UniProtKB-KW"/>
</dbReference>
<dbReference type="CDD" id="cd16913">
    <property type="entry name" value="YkuD_like"/>
    <property type="match status" value="1"/>
</dbReference>
<evidence type="ECO:0000256" key="1">
    <source>
        <dbReference type="ARBA" id="ARBA00004752"/>
    </source>
</evidence>
<evidence type="ECO:0000256" key="6">
    <source>
        <dbReference type="SAM" id="MobiDB-lite"/>
    </source>
</evidence>
<dbReference type="InterPro" id="IPR005490">
    <property type="entry name" value="LD_TPept_cat_dom"/>
</dbReference>
<feature type="region of interest" description="Disordered" evidence="6">
    <location>
        <begin position="67"/>
        <end position="125"/>
    </location>
</feature>
<keyword evidence="2" id="KW-0808">Transferase</keyword>
<keyword evidence="3" id="KW-0133">Cell shape</keyword>
<keyword evidence="4" id="KW-0573">Peptidoglycan synthesis</keyword>
<feature type="non-terminal residue" evidence="8">
    <location>
        <position position="242"/>
    </location>
</feature>
<evidence type="ECO:0000256" key="3">
    <source>
        <dbReference type="ARBA" id="ARBA00022960"/>
    </source>
</evidence>
<proteinExistence type="predicted"/>